<keyword evidence="1" id="KW-1185">Reference proteome</keyword>
<proteinExistence type="predicted"/>
<evidence type="ECO:0000313" key="2">
    <source>
        <dbReference type="WBParaSite" id="EEL_0000544801-mRNA-1"/>
    </source>
</evidence>
<dbReference type="WBParaSite" id="EEL_0000544801-mRNA-1">
    <property type="protein sequence ID" value="EEL_0000544801-mRNA-1"/>
    <property type="gene ID" value="EEL_0000544801"/>
</dbReference>
<accession>A0A0R3RTX1</accession>
<organism evidence="1 2">
    <name type="scientific">Elaeophora elaphi</name>
    <dbReference type="NCBI Taxonomy" id="1147741"/>
    <lineage>
        <taxon>Eukaryota</taxon>
        <taxon>Metazoa</taxon>
        <taxon>Ecdysozoa</taxon>
        <taxon>Nematoda</taxon>
        <taxon>Chromadorea</taxon>
        <taxon>Rhabditida</taxon>
        <taxon>Spirurina</taxon>
        <taxon>Spiruromorpha</taxon>
        <taxon>Filarioidea</taxon>
        <taxon>Onchocercidae</taxon>
        <taxon>Elaeophora</taxon>
    </lineage>
</organism>
<dbReference type="Proteomes" id="UP000050640">
    <property type="component" value="Unplaced"/>
</dbReference>
<protein>
    <submittedName>
        <fullName evidence="2">Uncharacterized protein</fullName>
    </submittedName>
</protein>
<evidence type="ECO:0000313" key="1">
    <source>
        <dbReference type="Proteomes" id="UP000050640"/>
    </source>
</evidence>
<name>A0A0R3RTX1_9BILA</name>
<reference evidence="2" key="1">
    <citation type="submission" date="2017-02" db="UniProtKB">
        <authorList>
            <consortium name="WormBaseParasite"/>
        </authorList>
    </citation>
    <scope>IDENTIFICATION</scope>
</reference>
<sequence>MLREEEITHTRYSFHTGKQERIGRRDHHNVEKVESLRSNLTSDIETMGDYSYGLSRAQSTTLLHSHRPRILVTRAKSVPDLVNYVRKSSKYKPQWGYTFWPDYDLYDDFWYDRYSGFRPIYKSTYYPRRYYHPDVMPNPHYWSGPFTAWTKNRGFWYDYNSPFYYRRYFTYYDDYPRYLYTPFRTNKYTPTAAHYGRYY</sequence>
<dbReference type="AlphaFoldDB" id="A0A0R3RTX1"/>